<accession>A0A096MAD5</accession>
<dbReference type="PANTHER" id="PTHR24271:SF50">
    <property type="match status" value="1"/>
</dbReference>
<name>A0A096MAD5_POEFO</name>
<feature type="chain" id="PRO_5001920247" description="Peptidase S1 domain-containing protein" evidence="2">
    <location>
        <begin position="19"/>
        <end position="250"/>
    </location>
</feature>
<keyword evidence="2" id="KW-0732">Signal</keyword>
<evidence type="ECO:0000256" key="1">
    <source>
        <dbReference type="ARBA" id="ARBA00023157"/>
    </source>
</evidence>
<dbReference type="GeneTree" id="ENSGT00390000009571"/>
<dbReference type="PROSITE" id="PS50240">
    <property type="entry name" value="TRYPSIN_DOM"/>
    <property type="match status" value="1"/>
</dbReference>
<dbReference type="SMART" id="SM00020">
    <property type="entry name" value="Tryp_SPc"/>
    <property type="match status" value="1"/>
</dbReference>
<dbReference type="AlphaFoldDB" id="A0A096MAD5"/>
<dbReference type="Ensembl" id="ENSPFOT00000029640.1">
    <property type="protein sequence ID" value="ENSPFOP00000028376.1"/>
    <property type="gene ID" value="ENSPFOG00000024687.1"/>
</dbReference>
<dbReference type="Proteomes" id="UP000028760">
    <property type="component" value="Unassembled WGS sequence"/>
</dbReference>
<feature type="domain" description="Peptidase S1" evidence="3">
    <location>
        <begin position="26"/>
        <end position="248"/>
    </location>
</feature>
<evidence type="ECO:0000259" key="3">
    <source>
        <dbReference type="PROSITE" id="PS50240"/>
    </source>
</evidence>
<dbReference type="Pfam" id="PF00089">
    <property type="entry name" value="Trypsin"/>
    <property type="match status" value="1"/>
</dbReference>
<evidence type="ECO:0000313" key="5">
    <source>
        <dbReference type="Proteomes" id="UP000028760"/>
    </source>
</evidence>
<dbReference type="SUPFAM" id="SSF50494">
    <property type="entry name" value="Trypsin-like serine proteases"/>
    <property type="match status" value="1"/>
</dbReference>
<evidence type="ECO:0000256" key="2">
    <source>
        <dbReference type="SAM" id="SignalP"/>
    </source>
</evidence>
<keyword evidence="1" id="KW-1015">Disulfide bond</keyword>
<dbReference type="GO" id="GO:0004252">
    <property type="term" value="F:serine-type endopeptidase activity"/>
    <property type="evidence" value="ECO:0007669"/>
    <property type="project" value="InterPro"/>
</dbReference>
<proteinExistence type="predicted"/>
<dbReference type="Gene3D" id="2.40.10.10">
    <property type="entry name" value="Trypsin-like serine proteases"/>
    <property type="match status" value="1"/>
</dbReference>
<dbReference type="InterPro" id="IPR001254">
    <property type="entry name" value="Trypsin_dom"/>
</dbReference>
<feature type="signal peptide" evidence="2">
    <location>
        <begin position="1"/>
        <end position="18"/>
    </location>
</feature>
<reference evidence="4" key="2">
    <citation type="submission" date="2025-08" db="UniProtKB">
        <authorList>
            <consortium name="Ensembl"/>
        </authorList>
    </citation>
    <scope>IDENTIFICATION</scope>
</reference>
<sequence>MALLKVLLLLGLCVSVNSAVSLQKRIIGGNDCDDTDRHFHVRLEMSNGTQMIICGGSLIHPMWILTAAACWKSETGWNNVAKLNVHPRTAKQTHFRAIDLNVVYTSENWKHEIMLLKLPTPVTGVPLVPLPNCSNRPKVGAIVQLAGEGATTTGPNNQRLPNAAIATRLQCVNMKVAGSPQFVAVYGHVFSAAAPNMDVCHGDVGSAVVFNGMIYGVITPVVPGNAFQIRVFIMDVCKYIGWIRKTIGVQ</sequence>
<dbReference type="InterPro" id="IPR001314">
    <property type="entry name" value="Peptidase_S1A"/>
</dbReference>
<dbReference type="eggNOG" id="KOG3627">
    <property type="taxonomic scope" value="Eukaryota"/>
</dbReference>
<dbReference type="EMBL" id="AYCK01027627">
    <property type="status" value="NOT_ANNOTATED_CDS"/>
    <property type="molecule type" value="Genomic_DNA"/>
</dbReference>
<organism evidence="4 5">
    <name type="scientific">Poecilia formosa</name>
    <name type="common">Amazon molly</name>
    <name type="synonym">Limia formosa</name>
    <dbReference type="NCBI Taxonomy" id="48698"/>
    <lineage>
        <taxon>Eukaryota</taxon>
        <taxon>Metazoa</taxon>
        <taxon>Chordata</taxon>
        <taxon>Craniata</taxon>
        <taxon>Vertebrata</taxon>
        <taxon>Euteleostomi</taxon>
        <taxon>Actinopterygii</taxon>
        <taxon>Neopterygii</taxon>
        <taxon>Teleostei</taxon>
        <taxon>Neoteleostei</taxon>
        <taxon>Acanthomorphata</taxon>
        <taxon>Ovalentaria</taxon>
        <taxon>Atherinomorphae</taxon>
        <taxon>Cyprinodontiformes</taxon>
        <taxon>Poeciliidae</taxon>
        <taxon>Poeciliinae</taxon>
        <taxon>Poecilia</taxon>
    </lineage>
</organism>
<dbReference type="PRINTS" id="PR00722">
    <property type="entry name" value="CHYMOTRYPSIN"/>
</dbReference>
<dbReference type="STRING" id="48698.ENSPFOP00000028376"/>
<dbReference type="InterPro" id="IPR043504">
    <property type="entry name" value="Peptidase_S1_PA_chymotrypsin"/>
</dbReference>
<dbReference type="OMA" id="NQRCERN"/>
<protein>
    <recommendedName>
        <fullName evidence="3">Peptidase S1 domain-containing protein</fullName>
    </recommendedName>
</protein>
<reference evidence="4" key="3">
    <citation type="submission" date="2025-09" db="UniProtKB">
        <authorList>
            <consortium name="Ensembl"/>
        </authorList>
    </citation>
    <scope>IDENTIFICATION</scope>
</reference>
<reference evidence="5" key="1">
    <citation type="submission" date="2013-10" db="EMBL/GenBank/DDBJ databases">
        <authorList>
            <person name="Schartl M."/>
            <person name="Warren W."/>
        </authorList>
    </citation>
    <scope>NUCLEOTIDE SEQUENCE [LARGE SCALE GENOMIC DNA]</scope>
    <source>
        <strain evidence="5">female</strain>
    </source>
</reference>
<evidence type="ECO:0000313" key="4">
    <source>
        <dbReference type="Ensembl" id="ENSPFOP00000028376.1"/>
    </source>
</evidence>
<dbReference type="PANTHER" id="PTHR24271">
    <property type="entry name" value="KALLIKREIN-RELATED"/>
    <property type="match status" value="1"/>
</dbReference>
<dbReference type="InterPro" id="IPR009003">
    <property type="entry name" value="Peptidase_S1_PA"/>
</dbReference>
<keyword evidence="5" id="KW-1185">Reference proteome</keyword>
<dbReference type="GO" id="GO:0006508">
    <property type="term" value="P:proteolysis"/>
    <property type="evidence" value="ECO:0007669"/>
    <property type="project" value="InterPro"/>
</dbReference>